<feature type="region of interest" description="Disordered" evidence="1">
    <location>
        <begin position="168"/>
        <end position="207"/>
    </location>
</feature>
<feature type="transmembrane region" description="Helical" evidence="2">
    <location>
        <begin position="12"/>
        <end position="38"/>
    </location>
</feature>
<reference evidence="3" key="2">
    <citation type="submission" date="2023-05" db="EMBL/GenBank/DDBJ databases">
        <authorList>
            <person name="Fouks B."/>
        </authorList>
    </citation>
    <scope>NUCLEOTIDE SEQUENCE</scope>
    <source>
        <strain evidence="3">Stay&amp;Tobe</strain>
        <tissue evidence="3">Testes</tissue>
    </source>
</reference>
<comment type="caution">
    <text evidence="3">The sequence shown here is derived from an EMBL/GenBank/DDBJ whole genome shotgun (WGS) entry which is preliminary data.</text>
</comment>
<accession>A0AAD8EP15</accession>
<evidence type="ECO:0000256" key="2">
    <source>
        <dbReference type="SAM" id="Phobius"/>
    </source>
</evidence>
<feature type="non-terminal residue" evidence="3">
    <location>
        <position position="207"/>
    </location>
</feature>
<protein>
    <submittedName>
        <fullName evidence="3">Uncharacterized protein</fullName>
    </submittedName>
</protein>
<keyword evidence="2" id="KW-0472">Membrane</keyword>
<organism evidence="3 4">
    <name type="scientific">Diploptera punctata</name>
    <name type="common">Pacific beetle cockroach</name>
    <dbReference type="NCBI Taxonomy" id="6984"/>
    <lineage>
        <taxon>Eukaryota</taxon>
        <taxon>Metazoa</taxon>
        <taxon>Ecdysozoa</taxon>
        <taxon>Arthropoda</taxon>
        <taxon>Hexapoda</taxon>
        <taxon>Insecta</taxon>
        <taxon>Pterygota</taxon>
        <taxon>Neoptera</taxon>
        <taxon>Polyneoptera</taxon>
        <taxon>Dictyoptera</taxon>
        <taxon>Blattodea</taxon>
        <taxon>Blaberoidea</taxon>
        <taxon>Blaberidae</taxon>
        <taxon>Diplopterinae</taxon>
        <taxon>Diploptera</taxon>
    </lineage>
</organism>
<evidence type="ECO:0000313" key="3">
    <source>
        <dbReference type="EMBL" id="KAJ9596637.1"/>
    </source>
</evidence>
<proteinExistence type="predicted"/>
<evidence type="ECO:0000256" key="1">
    <source>
        <dbReference type="SAM" id="MobiDB-lite"/>
    </source>
</evidence>
<keyword evidence="2" id="KW-1133">Transmembrane helix</keyword>
<feature type="transmembrane region" description="Helical" evidence="2">
    <location>
        <begin position="58"/>
        <end position="80"/>
    </location>
</feature>
<feature type="transmembrane region" description="Helical" evidence="2">
    <location>
        <begin position="87"/>
        <end position="106"/>
    </location>
</feature>
<dbReference type="Proteomes" id="UP001233999">
    <property type="component" value="Unassembled WGS sequence"/>
</dbReference>
<keyword evidence="4" id="KW-1185">Reference proteome</keyword>
<name>A0AAD8EP15_DIPPU</name>
<gene>
    <name evidence="3" type="ORF">L9F63_012334</name>
</gene>
<evidence type="ECO:0000313" key="4">
    <source>
        <dbReference type="Proteomes" id="UP001233999"/>
    </source>
</evidence>
<sequence length="207" mass="22612">IQPPSTTCLYIIPLKLASCCIALFDVALGFAVGIYGYYALTDKPVPKSRDDVMGKLTGIVFILLAFMIVVFSSVMFAGALLKKTDLVSPYIIVVGFMSACTALLSFTTGVAVNTDEKQRTEIAHQIYIWTLIIVVLQFFFIRTVNKYYKSIRDVGLPVDETIELNKCSQPTAESSQSCQPTDSNEPTSSGCKEALQSSKPEPGQANE</sequence>
<dbReference type="AlphaFoldDB" id="A0AAD8EP15"/>
<feature type="transmembrane region" description="Helical" evidence="2">
    <location>
        <begin position="126"/>
        <end position="144"/>
    </location>
</feature>
<reference evidence="3" key="1">
    <citation type="journal article" date="2023" name="IScience">
        <title>Live-bearing cockroach genome reveals convergent evolutionary mechanisms linked to viviparity in insects and beyond.</title>
        <authorList>
            <person name="Fouks B."/>
            <person name="Harrison M.C."/>
            <person name="Mikhailova A.A."/>
            <person name="Marchal E."/>
            <person name="English S."/>
            <person name="Carruthers M."/>
            <person name="Jennings E.C."/>
            <person name="Chiamaka E.L."/>
            <person name="Frigard R.A."/>
            <person name="Pippel M."/>
            <person name="Attardo G.M."/>
            <person name="Benoit J.B."/>
            <person name="Bornberg-Bauer E."/>
            <person name="Tobe S.S."/>
        </authorList>
    </citation>
    <scope>NUCLEOTIDE SEQUENCE</scope>
    <source>
        <strain evidence="3">Stay&amp;Tobe</strain>
    </source>
</reference>
<dbReference type="EMBL" id="JASPKZ010001977">
    <property type="protein sequence ID" value="KAJ9596637.1"/>
    <property type="molecule type" value="Genomic_DNA"/>
</dbReference>
<keyword evidence="2" id="KW-0812">Transmembrane</keyword>